<evidence type="ECO:0000313" key="1">
    <source>
        <dbReference type="EMBL" id="JAS20403.1"/>
    </source>
</evidence>
<reference evidence="1" key="1">
    <citation type="submission" date="2015-12" db="EMBL/GenBank/DDBJ databases">
        <title>De novo transcriptome assembly of four potential Pierce s Disease insect vectors from Arizona vineyards.</title>
        <authorList>
            <person name="Tassone E.E."/>
        </authorList>
    </citation>
    <scope>NUCLEOTIDE SEQUENCE</scope>
</reference>
<proteinExistence type="predicted"/>
<sequence length="337" mass="38143">MAICLKSIFSVVLPANKIITTRSLLDQIKTRQAFNSVIINQLLSKRNLVANSNASIVNGNVVKFRPTQCNNSASHTELFRSKLVSKNEPNKGKQQENNSNNCTLIYNSGEINPEILSRINSFNLLNNEKEIFYFADISKSPPTSTNDPSSDNQGKPSEGQLLRVLNVLGETLPKLFVQSLDYSIYHKEVVHENNINGTRTVGLYPFIKQIALLRTVGHLKFAYVKFHVLKITSHPEDSTIKVRWRIRGITGFRVLVAFWKFKVWKLKDSINHEEELWYDGFSTLHVHGDGLVYKIITDKMQPDSDELTTKPIDTLGTKIALMVGITPQDLPDLSNYL</sequence>
<dbReference type="AlphaFoldDB" id="A0A1B6D445"/>
<name>A0A1B6D445_9HEMI</name>
<dbReference type="InterPro" id="IPR018790">
    <property type="entry name" value="DUF2358"/>
</dbReference>
<gene>
    <name evidence="1" type="ORF">g.10437</name>
</gene>
<dbReference type="PANTHER" id="PTHR31094:SF2">
    <property type="entry name" value="RIKEN CDNA 2310061I04 GENE"/>
    <property type="match status" value="1"/>
</dbReference>
<dbReference type="EMBL" id="GEDC01016895">
    <property type="protein sequence ID" value="JAS20403.1"/>
    <property type="molecule type" value="Transcribed_RNA"/>
</dbReference>
<protein>
    <submittedName>
        <fullName evidence="1">Uncharacterized protein</fullName>
    </submittedName>
</protein>
<dbReference type="PANTHER" id="PTHR31094">
    <property type="entry name" value="RIKEN CDNA 2310061I04 GENE"/>
    <property type="match status" value="1"/>
</dbReference>
<accession>A0A1B6D445</accession>
<dbReference type="Pfam" id="PF10184">
    <property type="entry name" value="DUF2358"/>
    <property type="match status" value="1"/>
</dbReference>
<organism evidence="1">
    <name type="scientific">Clastoptera arizonana</name>
    <name type="common">Arizona spittle bug</name>
    <dbReference type="NCBI Taxonomy" id="38151"/>
    <lineage>
        <taxon>Eukaryota</taxon>
        <taxon>Metazoa</taxon>
        <taxon>Ecdysozoa</taxon>
        <taxon>Arthropoda</taxon>
        <taxon>Hexapoda</taxon>
        <taxon>Insecta</taxon>
        <taxon>Pterygota</taxon>
        <taxon>Neoptera</taxon>
        <taxon>Paraneoptera</taxon>
        <taxon>Hemiptera</taxon>
        <taxon>Auchenorrhyncha</taxon>
        <taxon>Cercopoidea</taxon>
        <taxon>Clastopteridae</taxon>
        <taxon>Clastoptera</taxon>
    </lineage>
</organism>